<dbReference type="EMBL" id="CAJNOK010066115">
    <property type="protein sequence ID" value="CAF1650883.1"/>
    <property type="molecule type" value="Genomic_DNA"/>
</dbReference>
<dbReference type="EMBL" id="CAJOBA010094518">
    <property type="protein sequence ID" value="CAF4497885.1"/>
    <property type="molecule type" value="Genomic_DNA"/>
</dbReference>
<comment type="caution">
    <text evidence="1">The sequence shown here is derived from an EMBL/GenBank/DDBJ whole genome shotgun (WGS) entry which is preliminary data.</text>
</comment>
<evidence type="ECO:0000313" key="2">
    <source>
        <dbReference type="EMBL" id="CAF4497885.1"/>
    </source>
</evidence>
<organism evidence="1 3">
    <name type="scientific">Didymodactylos carnosus</name>
    <dbReference type="NCBI Taxonomy" id="1234261"/>
    <lineage>
        <taxon>Eukaryota</taxon>
        <taxon>Metazoa</taxon>
        <taxon>Spiralia</taxon>
        <taxon>Gnathifera</taxon>
        <taxon>Rotifera</taxon>
        <taxon>Eurotatoria</taxon>
        <taxon>Bdelloidea</taxon>
        <taxon>Philodinida</taxon>
        <taxon>Philodinidae</taxon>
        <taxon>Didymodactylos</taxon>
    </lineage>
</organism>
<dbReference type="Proteomes" id="UP000682733">
    <property type="component" value="Unassembled WGS sequence"/>
</dbReference>
<accession>A0A8S2G8T3</accession>
<gene>
    <name evidence="1" type="ORF">OVA965_LOCUS44820</name>
    <name evidence="2" type="ORF">TMI583_LOCUS47835</name>
</gene>
<name>A0A8S2G8T3_9BILA</name>
<feature type="non-terminal residue" evidence="1">
    <location>
        <position position="1"/>
    </location>
</feature>
<evidence type="ECO:0000313" key="3">
    <source>
        <dbReference type="Proteomes" id="UP000677228"/>
    </source>
</evidence>
<dbReference type="AlphaFoldDB" id="A0A8S2G8T3"/>
<protein>
    <submittedName>
        <fullName evidence="1">Uncharacterized protein</fullName>
    </submittedName>
</protein>
<sequence length="33" mass="3962">LVGISLPLPPIYQIFQTIYKMETMEKRFTIVKY</sequence>
<proteinExistence type="predicted"/>
<reference evidence="1" key="1">
    <citation type="submission" date="2021-02" db="EMBL/GenBank/DDBJ databases">
        <authorList>
            <person name="Nowell W R."/>
        </authorList>
    </citation>
    <scope>NUCLEOTIDE SEQUENCE</scope>
</reference>
<feature type="non-terminal residue" evidence="1">
    <location>
        <position position="33"/>
    </location>
</feature>
<evidence type="ECO:0000313" key="1">
    <source>
        <dbReference type="EMBL" id="CAF1650883.1"/>
    </source>
</evidence>
<dbReference type="Proteomes" id="UP000677228">
    <property type="component" value="Unassembled WGS sequence"/>
</dbReference>